<dbReference type="EMBL" id="JH817099">
    <property type="protein sequence ID" value="EKC42893.1"/>
    <property type="molecule type" value="Genomic_DNA"/>
</dbReference>
<organism evidence="1">
    <name type="scientific">Magallana gigas</name>
    <name type="common">Pacific oyster</name>
    <name type="synonym">Crassostrea gigas</name>
    <dbReference type="NCBI Taxonomy" id="29159"/>
    <lineage>
        <taxon>Eukaryota</taxon>
        <taxon>Metazoa</taxon>
        <taxon>Spiralia</taxon>
        <taxon>Lophotrochozoa</taxon>
        <taxon>Mollusca</taxon>
        <taxon>Bivalvia</taxon>
        <taxon>Autobranchia</taxon>
        <taxon>Pteriomorphia</taxon>
        <taxon>Ostreida</taxon>
        <taxon>Ostreoidea</taxon>
        <taxon>Ostreidae</taxon>
        <taxon>Magallana</taxon>
    </lineage>
</organism>
<proteinExistence type="predicted"/>
<dbReference type="AlphaFoldDB" id="K1RAY6"/>
<gene>
    <name evidence="1" type="ORF">CGI_10028866</name>
</gene>
<protein>
    <submittedName>
        <fullName evidence="1">Uncharacterized protein</fullName>
    </submittedName>
</protein>
<reference evidence="1" key="1">
    <citation type="journal article" date="2012" name="Nature">
        <title>The oyster genome reveals stress adaptation and complexity of shell formation.</title>
        <authorList>
            <person name="Zhang G."/>
            <person name="Fang X."/>
            <person name="Guo X."/>
            <person name="Li L."/>
            <person name="Luo R."/>
            <person name="Xu F."/>
            <person name="Yang P."/>
            <person name="Zhang L."/>
            <person name="Wang X."/>
            <person name="Qi H."/>
            <person name="Xiong Z."/>
            <person name="Que H."/>
            <person name="Xie Y."/>
            <person name="Holland P.W."/>
            <person name="Paps J."/>
            <person name="Zhu Y."/>
            <person name="Wu F."/>
            <person name="Chen Y."/>
            <person name="Wang J."/>
            <person name="Peng C."/>
            <person name="Meng J."/>
            <person name="Yang L."/>
            <person name="Liu J."/>
            <person name="Wen B."/>
            <person name="Zhang N."/>
            <person name="Huang Z."/>
            <person name="Zhu Q."/>
            <person name="Feng Y."/>
            <person name="Mount A."/>
            <person name="Hedgecock D."/>
            <person name="Xu Z."/>
            <person name="Liu Y."/>
            <person name="Domazet-Loso T."/>
            <person name="Du Y."/>
            <person name="Sun X."/>
            <person name="Zhang S."/>
            <person name="Liu B."/>
            <person name="Cheng P."/>
            <person name="Jiang X."/>
            <person name="Li J."/>
            <person name="Fan D."/>
            <person name="Wang W."/>
            <person name="Fu W."/>
            <person name="Wang T."/>
            <person name="Wang B."/>
            <person name="Zhang J."/>
            <person name="Peng Z."/>
            <person name="Li Y."/>
            <person name="Li N."/>
            <person name="Wang J."/>
            <person name="Chen M."/>
            <person name="He Y."/>
            <person name="Tan F."/>
            <person name="Song X."/>
            <person name="Zheng Q."/>
            <person name="Huang R."/>
            <person name="Yang H."/>
            <person name="Du X."/>
            <person name="Chen L."/>
            <person name="Yang M."/>
            <person name="Gaffney P.M."/>
            <person name="Wang S."/>
            <person name="Luo L."/>
            <person name="She Z."/>
            <person name="Ming Y."/>
            <person name="Huang W."/>
            <person name="Zhang S."/>
            <person name="Huang B."/>
            <person name="Zhang Y."/>
            <person name="Qu T."/>
            <person name="Ni P."/>
            <person name="Miao G."/>
            <person name="Wang J."/>
            <person name="Wang Q."/>
            <person name="Steinberg C.E."/>
            <person name="Wang H."/>
            <person name="Li N."/>
            <person name="Qian L."/>
            <person name="Zhang G."/>
            <person name="Li Y."/>
            <person name="Yang H."/>
            <person name="Liu X."/>
            <person name="Wang J."/>
            <person name="Yin Y."/>
            <person name="Wang J."/>
        </authorList>
    </citation>
    <scope>NUCLEOTIDE SEQUENCE [LARGE SCALE GENOMIC DNA]</scope>
    <source>
        <strain evidence="1">05x7-T-G4-1.051#20</strain>
    </source>
</reference>
<name>K1RAY6_MAGGI</name>
<dbReference type="InParanoid" id="K1RAY6"/>
<sequence length="107" mass="12995">MNVALFIEVDAVKKKFMVTRLELRRREEVIMLPKRSEFKSVQRRFEKDIYFIHSTVVIKTLLKSWQQFTHMDLSDSKSIVQYRYKRFNICCQFFGRRRTSNIIAPNN</sequence>
<dbReference type="HOGENOM" id="CLU_2212452_0_0_1"/>
<evidence type="ECO:0000313" key="1">
    <source>
        <dbReference type="EMBL" id="EKC42893.1"/>
    </source>
</evidence>
<accession>K1RAY6</accession>